<dbReference type="InterPro" id="IPR010982">
    <property type="entry name" value="Lambda_DNA-bd_dom_sf"/>
</dbReference>
<gene>
    <name evidence="1" type="ORF">ECIG_05182</name>
</gene>
<proteinExistence type="predicted"/>
<dbReference type="HOGENOM" id="CLU_194443_2_0_6"/>
<dbReference type="SUPFAM" id="SSF47413">
    <property type="entry name" value="lambda repressor-like DNA-binding domains"/>
    <property type="match status" value="1"/>
</dbReference>
<dbReference type="EMBL" id="GL883915">
    <property type="protein sequence ID" value="EGI14982.1"/>
    <property type="molecule type" value="Genomic_DNA"/>
</dbReference>
<dbReference type="Gene3D" id="1.10.260.40">
    <property type="entry name" value="lambda repressor-like DNA-binding domains"/>
    <property type="match status" value="1"/>
</dbReference>
<dbReference type="Proteomes" id="UP000004710">
    <property type="component" value="Unassembled WGS sequence"/>
</dbReference>
<sequence>MTGMKKAEAIELAGSKAKLARLLKVSKGAVSQWGEEIPELRALQLEKILEQKNVVKQKGLTHV</sequence>
<reference evidence="1 2" key="1">
    <citation type="submission" date="2010-01" db="EMBL/GenBank/DDBJ databases">
        <title>The Genome Sequence of Escherichia coli M605.</title>
        <authorList>
            <consortium name="The Broad Institute Genome Sequencing Platform"/>
            <consortium name="The Broad Institute Genome Sequencing Center for Infectious Disease"/>
            <person name="Feldgarden M."/>
            <person name="Gordon D.M."/>
            <person name="Johnson J.R."/>
            <person name="Johnston B.D."/>
            <person name="Young S."/>
            <person name="Zeng Q."/>
            <person name="Koehrsen M."/>
            <person name="Alvarado L."/>
            <person name="Berlin A.M."/>
            <person name="Borenstein D."/>
            <person name="Chapman S.B."/>
            <person name="Chen Z."/>
            <person name="Engels R."/>
            <person name="Freedman E."/>
            <person name="Gellesch M."/>
            <person name="Goldberg J."/>
            <person name="Griggs A."/>
            <person name="Gujja S."/>
            <person name="Heilman E.R."/>
            <person name="Heiman D.I."/>
            <person name="Hepburn T.A."/>
            <person name="Howarth C."/>
            <person name="Jen D."/>
            <person name="Larson L."/>
            <person name="Lewis B."/>
            <person name="Mehta T."/>
            <person name="Park D."/>
            <person name="Pearson M."/>
            <person name="Richards J."/>
            <person name="Roberts A."/>
            <person name="Saif S."/>
            <person name="Shea T.D."/>
            <person name="Shenoy N."/>
            <person name="Sisk P."/>
            <person name="Stolte C."/>
            <person name="Sykes S.N."/>
            <person name="Walk T."/>
            <person name="White J."/>
            <person name="Yandava C."/>
            <person name="Haas B."/>
            <person name="Henn M.R."/>
            <person name="Nusbaum C."/>
            <person name="Birren B."/>
        </authorList>
    </citation>
    <scope>NUCLEOTIDE SEQUENCE [LARGE SCALE GENOMIC DNA]</scope>
    <source>
        <strain evidence="1 2">M605</strain>
    </source>
</reference>
<evidence type="ECO:0000313" key="1">
    <source>
        <dbReference type="EMBL" id="EGI14982.1"/>
    </source>
</evidence>
<dbReference type="AlphaFoldDB" id="F4T283"/>
<accession>F4T283</accession>
<evidence type="ECO:0000313" key="2">
    <source>
        <dbReference type="Proteomes" id="UP000004710"/>
    </source>
</evidence>
<dbReference type="GO" id="GO:0003677">
    <property type="term" value="F:DNA binding"/>
    <property type="evidence" value="ECO:0007669"/>
    <property type="project" value="InterPro"/>
</dbReference>
<protein>
    <recommendedName>
        <fullName evidence="3">Cro/Cl family transcriptional regulator</fullName>
    </recommendedName>
</protein>
<organism evidence="1 2">
    <name type="scientific">Escherichia coli M605</name>
    <dbReference type="NCBI Taxonomy" id="656417"/>
    <lineage>
        <taxon>Bacteria</taxon>
        <taxon>Pseudomonadati</taxon>
        <taxon>Pseudomonadota</taxon>
        <taxon>Gammaproteobacteria</taxon>
        <taxon>Enterobacterales</taxon>
        <taxon>Enterobacteriaceae</taxon>
        <taxon>Escherichia</taxon>
    </lineage>
</organism>
<evidence type="ECO:0008006" key="3">
    <source>
        <dbReference type="Google" id="ProtNLM"/>
    </source>
</evidence>
<name>F4T283_ECOLX</name>
<dbReference type="Pfam" id="PF14549">
    <property type="entry name" value="P22_Cro"/>
    <property type="match status" value="1"/>
</dbReference>